<dbReference type="PIRSF" id="PIRSF000447">
    <property type="entry name" value="KAS_II"/>
    <property type="match status" value="1"/>
</dbReference>
<keyword evidence="6 14" id="KW-0808">Transferase</keyword>
<dbReference type="PANTHER" id="PTHR11712">
    <property type="entry name" value="POLYKETIDE SYNTHASE-RELATED"/>
    <property type="match status" value="1"/>
</dbReference>
<sequence length="412" mass="44066">MKQRVVITGLGVMSALGRDHETFWGSLMEGRSGVSLIESFDVSEYPTRIAAEVKDFNPEDYFDKKEARRMDRFVQFAVASTIMALKDAGLNVKEDTDPERVGVYVGSGIGGLSTWEEQHKILLEKGPKRVSPFFIPMMIANMASGQISMLTGAKGPNSTAVTACATGTHSIGDAFKTIMHGDADVMICGGAEATISPTGVAGFCALRAMSTRNEEPEKASRPFDTDRDGFVMGEGAGILILESLEHARKRGARIYGEVIGYGMSGDAHHMTDPDPDGAARCMVKAVKDAGIAFEDIDYINAHGTSTPIGDKSETTAIKKAFGDHAYKLAVSSTKSMTGHLLGAAGGVEALICALALKNGIIPPTINLDNQDPECDLDYVPNTPRQADLRIAMSNSFGFGGHNATIIMKKFEE</sequence>
<dbReference type="Proteomes" id="UP000730618">
    <property type="component" value="Unassembled WGS sequence"/>
</dbReference>
<evidence type="ECO:0000256" key="13">
    <source>
        <dbReference type="ARBA" id="ARBA00047659"/>
    </source>
</evidence>
<evidence type="ECO:0000256" key="5">
    <source>
        <dbReference type="ARBA" id="ARBA00022516"/>
    </source>
</evidence>
<dbReference type="PROSITE" id="PS52004">
    <property type="entry name" value="KS3_2"/>
    <property type="match status" value="1"/>
</dbReference>
<dbReference type="InterPro" id="IPR018201">
    <property type="entry name" value="Ketoacyl_synth_AS"/>
</dbReference>
<dbReference type="CDD" id="cd00834">
    <property type="entry name" value="KAS_I_II"/>
    <property type="match status" value="1"/>
</dbReference>
<evidence type="ECO:0000256" key="2">
    <source>
        <dbReference type="ARBA" id="ARBA00008467"/>
    </source>
</evidence>
<comment type="function">
    <text evidence="11 14">Involved in the type II fatty acid elongation cycle. Catalyzes the elongation of a wide range of acyl-ACP by the addition of two carbons from malonyl-ACP to an acyl acceptor. Can efficiently catalyze the conversion of palmitoleoyl-ACP (cis-hexadec-9-enoyl-ACP) to cis-vaccenoyl-ACP (cis-octadec-11-enoyl-ACP), an essential step in the thermal regulation of fatty acid composition.</text>
</comment>
<gene>
    <name evidence="17" type="primary">fabF_1</name>
    <name evidence="17" type="ORF">PAECIP111802_00924</name>
</gene>
<dbReference type="PANTHER" id="PTHR11712:SF336">
    <property type="entry name" value="3-OXOACYL-[ACYL-CARRIER-PROTEIN] SYNTHASE, MITOCHONDRIAL"/>
    <property type="match status" value="1"/>
</dbReference>
<evidence type="ECO:0000256" key="12">
    <source>
        <dbReference type="ARBA" id="ARBA00047318"/>
    </source>
</evidence>
<proteinExistence type="inferred from homology"/>
<keyword evidence="7" id="KW-0276">Fatty acid metabolism</keyword>
<evidence type="ECO:0000256" key="10">
    <source>
        <dbReference type="ARBA" id="ARBA00023315"/>
    </source>
</evidence>
<evidence type="ECO:0000313" key="17">
    <source>
        <dbReference type="EMBL" id="CAG7623256.1"/>
    </source>
</evidence>
<dbReference type="EC" id="2.3.1.179" evidence="3 14"/>
<dbReference type="NCBIfam" id="NF004970">
    <property type="entry name" value="PRK06333.1"/>
    <property type="match status" value="1"/>
</dbReference>
<comment type="catalytic activity">
    <reaction evidence="12 14">
        <text>(9Z)-hexadecenoyl-[ACP] + malonyl-[ACP] + H(+) = 3-oxo-(11Z)-octadecenoyl-[ACP] + holo-[ACP] + CO2</text>
        <dbReference type="Rhea" id="RHEA:55040"/>
        <dbReference type="Rhea" id="RHEA-COMP:9623"/>
        <dbReference type="Rhea" id="RHEA-COMP:9685"/>
        <dbReference type="Rhea" id="RHEA-COMP:10800"/>
        <dbReference type="Rhea" id="RHEA-COMP:14074"/>
        <dbReference type="ChEBI" id="CHEBI:15378"/>
        <dbReference type="ChEBI" id="CHEBI:16526"/>
        <dbReference type="ChEBI" id="CHEBI:64479"/>
        <dbReference type="ChEBI" id="CHEBI:78449"/>
        <dbReference type="ChEBI" id="CHEBI:83989"/>
        <dbReference type="ChEBI" id="CHEBI:138538"/>
        <dbReference type="EC" id="2.3.1.179"/>
    </reaction>
</comment>
<evidence type="ECO:0000256" key="15">
    <source>
        <dbReference type="RuleBase" id="RU003694"/>
    </source>
</evidence>
<evidence type="ECO:0000256" key="4">
    <source>
        <dbReference type="ARBA" id="ARBA00014657"/>
    </source>
</evidence>
<keyword evidence="18" id="KW-1185">Reference proteome</keyword>
<evidence type="ECO:0000256" key="14">
    <source>
        <dbReference type="PIRNR" id="PIRNR000447"/>
    </source>
</evidence>
<dbReference type="PROSITE" id="PS00606">
    <property type="entry name" value="KS3_1"/>
    <property type="match status" value="1"/>
</dbReference>
<evidence type="ECO:0000259" key="16">
    <source>
        <dbReference type="PROSITE" id="PS52004"/>
    </source>
</evidence>
<dbReference type="InterPro" id="IPR000794">
    <property type="entry name" value="Beta-ketoacyl_synthase"/>
</dbReference>
<comment type="caution">
    <text evidence="17">The sequence shown here is derived from an EMBL/GenBank/DDBJ whole genome shotgun (WGS) entry which is preliminary data.</text>
</comment>
<dbReference type="Pfam" id="PF02801">
    <property type="entry name" value="Ketoacyl-synt_C"/>
    <property type="match status" value="1"/>
</dbReference>
<evidence type="ECO:0000256" key="7">
    <source>
        <dbReference type="ARBA" id="ARBA00022832"/>
    </source>
</evidence>
<name>A0ABM8VCI3_9BACL</name>
<dbReference type="InterPro" id="IPR014031">
    <property type="entry name" value="Ketoacyl_synth_C"/>
</dbReference>
<protein>
    <recommendedName>
        <fullName evidence="4 14">3-oxoacyl-[acyl-carrier-protein] synthase 2</fullName>
        <ecNumber evidence="3 14">2.3.1.179</ecNumber>
    </recommendedName>
</protein>
<keyword evidence="8" id="KW-0443">Lipid metabolism</keyword>
<keyword evidence="9 14" id="KW-0275">Fatty acid biosynthesis</keyword>
<dbReference type="InterPro" id="IPR014030">
    <property type="entry name" value="Ketoacyl_synth_N"/>
</dbReference>
<dbReference type="NCBIfam" id="NF005589">
    <property type="entry name" value="PRK07314.1"/>
    <property type="match status" value="1"/>
</dbReference>
<dbReference type="GO" id="GO:0004315">
    <property type="term" value="F:3-oxoacyl-[acyl-carrier-protein] synthase activity"/>
    <property type="evidence" value="ECO:0007669"/>
    <property type="project" value="UniProtKB-EC"/>
</dbReference>
<dbReference type="InterPro" id="IPR020841">
    <property type="entry name" value="PKS_Beta-ketoAc_synthase_dom"/>
</dbReference>
<keyword evidence="10 14" id="KW-0012">Acyltransferase</keyword>
<keyword evidence="5 14" id="KW-0444">Lipid biosynthesis</keyword>
<comment type="catalytic activity">
    <reaction evidence="13 14">
        <text>a fatty acyl-[ACP] + malonyl-[ACP] + H(+) = a 3-oxoacyl-[ACP] + holo-[ACP] + CO2</text>
        <dbReference type="Rhea" id="RHEA:22836"/>
        <dbReference type="Rhea" id="RHEA-COMP:9623"/>
        <dbReference type="Rhea" id="RHEA-COMP:9685"/>
        <dbReference type="Rhea" id="RHEA-COMP:9916"/>
        <dbReference type="Rhea" id="RHEA-COMP:14125"/>
        <dbReference type="ChEBI" id="CHEBI:15378"/>
        <dbReference type="ChEBI" id="CHEBI:16526"/>
        <dbReference type="ChEBI" id="CHEBI:64479"/>
        <dbReference type="ChEBI" id="CHEBI:78449"/>
        <dbReference type="ChEBI" id="CHEBI:78776"/>
        <dbReference type="ChEBI" id="CHEBI:138651"/>
    </reaction>
</comment>
<dbReference type="RefSeq" id="WP_218097277.1">
    <property type="nucleotide sequence ID" value="NZ_CAJVCE010000002.1"/>
</dbReference>
<evidence type="ECO:0000256" key="11">
    <source>
        <dbReference type="ARBA" id="ARBA00024006"/>
    </source>
</evidence>
<accession>A0ABM8VCI3</accession>
<organism evidence="17 18">
    <name type="scientific">Paenibacillus allorhizosphaerae</name>
    <dbReference type="NCBI Taxonomy" id="2849866"/>
    <lineage>
        <taxon>Bacteria</taxon>
        <taxon>Bacillati</taxon>
        <taxon>Bacillota</taxon>
        <taxon>Bacilli</taxon>
        <taxon>Bacillales</taxon>
        <taxon>Paenibacillaceae</taxon>
        <taxon>Paenibacillus</taxon>
    </lineage>
</organism>
<evidence type="ECO:0000256" key="3">
    <source>
        <dbReference type="ARBA" id="ARBA00012356"/>
    </source>
</evidence>
<evidence type="ECO:0000313" key="18">
    <source>
        <dbReference type="Proteomes" id="UP000730618"/>
    </source>
</evidence>
<comment type="pathway">
    <text evidence="1 14">Lipid metabolism; fatty acid biosynthesis.</text>
</comment>
<dbReference type="NCBIfam" id="TIGR03150">
    <property type="entry name" value="fabF"/>
    <property type="match status" value="1"/>
</dbReference>
<evidence type="ECO:0000256" key="9">
    <source>
        <dbReference type="ARBA" id="ARBA00023160"/>
    </source>
</evidence>
<dbReference type="Pfam" id="PF00109">
    <property type="entry name" value="ketoacyl-synt"/>
    <property type="match status" value="1"/>
</dbReference>
<dbReference type="SMART" id="SM00825">
    <property type="entry name" value="PKS_KS"/>
    <property type="match status" value="1"/>
</dbReference>
<evidence type="ECO:0000256" key="8">
    <source>
        <dbReference type="ARBA" id="ARBA00023098"/>
    </source>
</evidence>
<comment type="similarity">
    <text evidence="2 14 15">Belongs to the thiolase-like superfamily. Beta-ketoacyl-ACP synthases family.</text>
</comment>
<dbReference type="InterPro" id="IPR017568">
    <property type="entry name" value="3-oxoacyl-ACP_synth-2"/>
</dbReference>
<feature type="domain" description="Ketosynthase family 3 (KS3)" evidence="16">
    <location>
        <begin position="2"/>
        <end position="409"/>
    </location>
</feature>
<reference evidence="17 18" key="1">
    <citation type="submission" date="2021-06" db="EMBL/GenBank/DDBJ databases">
        <authorList>
            <person name="Criscuolo A."/>
        </authorList>
    </citation>
    <scope>NUCLEOTIDE SEQUENCE [LARGE SCALE GENOMIC DNA]</scope>
    <source>
        <strain evidence="18">CIP 111802</strain>
    </source>
</reference>
<evidence type="ECO:0000256" key="1">
    <source>
        <dbReference type="ARBA" id="ARBA00005194"/>
    </source>
</evidence>
<evidence type="ECO:0000256" key="6">
    <source>
        <dbReference type="ARBA" id="ARBA00022679"/>
    </source>
</evidence>
<dbReference type="EMBL" id="CAJVCE010000002">
    <property type="protein sequence ID" value="CAG7623256.1"/>
    <property type="molecule type" value="Genomic_DNA"/>
</dbReference>